<keyword evidence="1" id="KW-0378">Hydrolase</keyword>
<organism evidence="1 2">
    <name type="scientific">Artomyces pyxidatus</name>
    <dbReference type="NCBI Taxonomy" id="48021"/>
    <lineage>
        <taxon>Eukaryota</taxon>
        <taxon>Fungi</taxon>
        <taxon>Dikarya</taxon>
        <taxon>Basidiomycota</taxon>
        <taxon>Agaricomycotina</taxon>
        <taxon>Agaricomycetes</taxon>
        <taxon>Russulales</taxon>
        <taxon>Auriscalpiaceae</taxon>
        <taxon>Artomyces</taxon>
    </lineage>
</organism>
<name>A0ACB8SRH9_9AGAM</name>
<evidence type="ECO:0000313" key="2">
    <source>
        <dbReference type="Proteomes" id="UP000814140"/>
    </source>
</evidence>
<comment type="caution">
    <text evidence="1">The sequence shown here is derived from an EMBL/GenBank/DDBJ whole genome shotgun (WGS) entry which is preliminary data.</text>
</comment>
<sequence length="228" mass="23829">MGARLGHGSLAGNLRRLSPVAPGRLESLCAHPLPPPMSCADATPKARRVLLILDAQVGLLAPPPAGVPRSPIVKSNLTRILLSARAASHPPLIVHVRNCGDAGEVDERGTPGWELVHAPLAHEPVIDKLKNNAFAGTRLGELVSAEARLVVVGLQSDFCVRATCSAALGRGNDVLLIKGAHATYDRLEVWLGGGVTAASAVEREVEAELEEAGVILLDMNDVPGVFAD</sequence>
<protein>
    <submittedName>
        <fullName evidence="1">Isochorismatase hydrolase</fullName>
    </submittedName>
</protein>
<keyword evidence="2" id="KW-1185">Reference proteome</keyword>
<reference evidence="1" key="2">
    <citation type="journal article" date="2022" name="New Phytol.">
        <title>Evolutionary transition to the ectomycorrhizal habit in the genomes of a hyperdiverse lineage of mushroom-forming fungi.</title>
        <authorList>
            <person name="Looney B."/>
            <person name="Miyauchi S."/>
            <person name="Morin E."/>
            <person name="Drula E."/>
            <person name="Courty P.E."/>
            <person name="Kohler A."/>
            <person name="Kuo A."/>
            <person name="LaButti K."/>
            <person name="Pangilinan J."/>
            <person name="Lipzen A."/>
            <person name="Riley R."/>
            <person name="Andreopoulos W."/>
            <person name="He G."/>
            <person name="Johnson J."/>
            <person name="Nolan M."/>
            <person name="Tritt A."/>
            <person name="Barry K.W."/>
            <person name="Grigoriev I.V."/>
            <person name="Nagy L.G."/>
            <person name="Hibbett D."/>
            <person name="Henrissat B."/>
            <person name="Matheny P.B."/>
            <person name="Labbe J."/>
            <person name="Martin F.M."/>
        </authorList>
    </citation>
    <scope>NUCLEOTIDE SEQUENCE</scope>
    <source>
        <strain evidence="1">HHB10654</strain>
    </source>
</reference>
<accession>A0ACB8SRH9</accession>
<proteinExistence type="predicted"/>
<evidence type="ECO:0000313" key="1">
    <source>
        <dbReference type="EMBL" id="KAI0058797.1"/>
    </source>
</evidence>
<reference evidence="1" key="1">
    <citation type="submission" date="2021-03" db="EMBL/GenBank/DDBJ databases">
        <authorList>
            <consortium name="DOE Joint Genome Institute"/>
            <person name="Ahrendt S."/>
            <person name="Looney B.P."/>
            <person name="Miyauchi S."/>
            <person name="Morin E."/>
            <person name="Drula E."/>
            <person name="Courty P.E."/>
            <person name="Chicoki N."/>
            <person name="Fauchery L."/>
            <person name="Kohler A."/>
            <person name="Kuo A."/>
            <person name="Labutti K."/>
            <person name="Pangilinan J."/>
            <person name="Lipzen A."/>
            <person name="Riley R."/>
            <person name="Andreopoulos W."/>
            <person name="He G."/>
            <person name="Johnson J."/>
            <person name="Barry K.W."/>
            <person name="Grigoriev I.V."/>
            <person name="Nagy L."/>
            <person name="Hibbett D."/>
            <person name="Henrissat B."/>
            <person name="Matheny P.B."/>
            <person name="Labbe J."/>
            <person name="Martin F."/>
        </authorList>
    </citation>
    <scope>NUCLEOTIDE SEQUENCE</scope>
    <source>
        <strain evidence="1">HHB10654</strain>
    </source>
</reference>
<gene>
    <name evidence="1" type="ORF">BV25DRAFT_1829803</name>
</gene>
<dbReference type="Proteomes" id="UP000814140">
    <property type="component" value="Unassembled WGS sequence"/>
</dbReference>
<dbReference type="EMBL" id="MU277232">
    <property type="protein sequence ID" value="KAI0058797.1"/>
    <property type="molecule type" value="Genomic_DNA"/>
</dbReference>